<sequence>MTARTDAAFVADESFVPTSHKGLTYPFGGAEPGDGEVMAVAPGVRWVRLKVPGPLKHVNCWLLDDDEGGAALVDAGMNRPETRDAWKAVFKGPMAGIRVTRMIGTHFHPDHIGLAGWMCDHHAAPLWMTRGEWLTAQMLVADARPETPKEVSDYRHAAGWTNEQIEIAARHGWANFGRIVRPMPMSYRRMIDGETIRIGARDWRVIVGSGHSPEHACLLDEAAGVFIAGDQVLPRISPNVSVGITEPQADPLGEWFASIAKLKREVPADVLALPGHGDPFTGLHPRLDAMDREHRERLDELEAFLAQEPRRATDCFGRLFRRAIGQEMLGMATGEAMAHLRRLEVEGRAVRETGDDGVWRWCAA</sequence>
<dbReference type="InterPro" id="IPR036866">
    <property type="entry name" value="RibonucZ/Hydroxyglut_hydro"/>
</dbReference>
<dbReference type="Gene3D" id="1.10.10.10">
    <property type="entry name" value="Winged helix-like DNA-binding domain superfamily/Winged helix DNA-binding domain"/>
    <property type="match status" value="1"/>
</dbReference>
<name>A0A5B8LF30_9SPHN</name>
<dbReference type="Proteomes" id="UP000315673">
    <property type="component" value="Chromosome"/>
</dbReference>
<dbReference type="RefSeq" id="WP_146569406.1">
    <property type="nucleotide sequence ID" value="NZ_CP042306.1"/>
</dbReference>
<dbReference type="InterPro" id="IPR001279">
    <property type="entry name" value="Metallo-B-lactamas"/>
</dbReference>
<dbReference type="KEGG" id="spai:FPZ24_01585"/>
<dbReference type="Pfam" id="PF21221">
    <property type="entry name" value="B_lactamase-like_C"/>
    <property type="match status" value="1"/>
</dbReference>
<proteinExistence type="predicted"/>
<evidence type="ECO:0000313" key="2">
    <source>
        <dbReference type="EMBL" id="QDZ06322.1"/>
    </source>
</evidence>
<protein>
    <submittedName>
        <fullName evidence="2">MBL fold metallo-hydrolase</fullName>
    </submittedName>
</protein>
<dbReference type="SUPFAM" id="SSF56281">
    <property type="entry name" value="Metallo-hydrolase/oxidoreductase"/>
    <property type="match status" value="1"/>
</dbReference>
<evidence type="ECO:0000313" key="3">
    <source>
        <dbReference type="Proteomes" id="UP000315673"/>
    </source>
</evidence>
<dbReference type="AlphaFoldDB" id="A0A5B8LF30"/>
<dbReference type="PANTHER" id="PTHR23131:SF4">
    <property type="entry name" value="METALLO-BETA-LACTAMASE SUPERFAMILY POTEIN"/>
    <property type="match status" value="1"/>
</dbReference>
<dbReference type="GO" id="GO:0016787">
    <property type="term" value="F:hydrolase activity"/>
    <property type="evidence" value="ECO:0007669"/>
    <property type="project" value="UniProtKB-KW"/>
</dbReference>
<keyword evidence="3" id="KW-1185">Reference proteome</keyword>
<dbReference type="InterPro" id="IPR036388">
    <property type="entry name" value="WH-like_DNA-bd_sf"/>
</dbReference>
<dbReference type="OrthoDB" id="2971563at2"/>
<dbReference type="EMBL" id="CP042306">
    <property type="protein sequence ID" value="QDZ06322.1"/>
    <property type="molecule type" value="Genomic_DNA"/>
</dbReference>
<feature type="domain" description="Metallo-beta-lactamase" evidence="1">
    <location>
        <begin position="57"/>
        <end position="276"/>
    </location>
</feature>
<dbReference type="InterPro" id="IPR048933">
    <property type="entry name" value="B_lactamase-like_C"/>
</dbReference>
<dbReference type="SMART" id="SM00849">
    <property type="entry name" value="Lactamase_B"/>
    <property type="match status" value="1"/>
</dbReference>
<organism evidence="2 3">
    <name type="scientific">Sphingomonas panacisoli</name>
    <dbReference type="NCBI Taxonomy" id="1813879"/>
    <lineage>
        <taxon>Bacteria</taxon>
        <taxon>Pseudomonadati</taxon>
        <taxon>Pseudomonadota</taxon>
        <taxon>Alphaproteobacteria</taxon>
        <taxon>Sphingomonadales</taxon>
        <taxon>Sphingomonadaceae</taxon>
        <taxon>Sphingomonas</taxon>
    </lineage>
</organism>
<gene>
    <name evidence="2" type="ORF">FPZ24_01585</name>
</gene>
<keyword evidence="2" id="KW-0378">Hydrolase</keyword>
<accession>A0A5B8LF30</accession>
<reference evidence="2 3" key="1">
    <citation type="submission" date="2019-07" db="EMBL/GenBank/DDBJ databases">
        <title>Full genome sequence of Sphingomonas sp. 4R-6-7(HKS19).</title>
        <authorList>
            <person name="Im W.-T."/>
        </authorList>
    </citation>
    <scope>NUCLEOTIDE SEQUENCE [LARGE SCALE GENOMIC DNA]</scope>
    <source>
        <strain evidence="2 3">HKS19</strain>
    </source>
</reference>
<dbReference type="Pfam" id="PF00753">
    <property type="entry name" value="Lactamase_B"/>
    <property type="match status" value="1"/>
</dbReference>
<dbReference type="PANTHER" id="PTHR23131">
    <property type="entry name" value="ENDORIBONUCLEASE LACTB2"/>
    <property type="match status" value="1"/>
</dbReference>
<dbReference type="InterPro" id="IPR050662">
    <property type="entry name" value="Sec-metab_biosynth-thioest"/>
</dbReference>
<evidence type="ECO:0000259" key="1">
    <source>
        <dbReference type="SMART" id="SM00849"/>
    </source>
</evidence>
<dbReference type="Gene3D" id="3.60.15.10">
    <property type="entry name" value="Ribonuclease Z/Hydroxyacylglutathione hydrolase-like"/>
    <property type="match status" value="1"/>
</dbReference>